<dbReference type="PANTHER" id="PTHR43248:SF25">
    <property type="entry name" value="AB HYDROLASE-1 DOMAIN-CONTAINING PROTEIN-RELATED"/>
    <property type="match status" value="1"/>
</dbReference>
<organism evidence="6 7">
    <name type="scientific">Bordetella genomosp. 13</name>
    <dbReference type="NCBI Taxonomy" id="463040"/>
    <lineage>
        <taxon>Bacteria</taxon>
        <taxon>Pseudomonadati</taxon>
        <taxon>Pseudomonadota</taxon>
        <taxon>Betaproteobacteria</taxon>
        <taxon>Burkholderiales</taxon>
        <taxon>Alcaligenaceae</taxon>
        <taxon>Bordetella</taxon>
    </lineage>
</organism>
<dbReference type="RefSeq" id="WP_086080736.1">
    <property type="nucleotide sequence ID" value="NZ_CP021111.1"/>
</dbReference>
<dbReference type="STRING" id="463040.CAL15_23580"/>
<evidence type="ECO:0000256" key="4">
    <source>
        <dbReference type="SAM" id="SignalP"/>
    </source>
</evidence>
<feature type="domain" description="AB hydrolase-1" evidence="5">
    <location>
        <begin position="113"/>
        <end position="519"/>
    </location>
</feature>
<dbReference type="InterPro" id="IPR029058">
    <property type="entry name" value="AB_hydrolase_fold"/>
</dbReference>
<dbReference type="Proteomes" id="UP000194161">
    <property type="component" value="Chromosome"/>
</dbReference>
<dbReference type="Pfam" id="PF00561">
    <property type="entry name" value="Abhydrolase_1"/>
    <property type="match status" value="1"/>
</dbReference>
<evidence type="ECO:0000256" key="2">
    <source>
        <dbReference type="ARBA" id="ARBA00022801"/>
    </source>
</evidence>
<proteinExistence type="inferred from homology"/>
<evidence type="ECO:0000259" key="5">
    <source>
        <dbReference type="Pfam" id="PF00561"/>
    </source>
</evidence>
<feature type="region of interest" description="Disordered" evidence="3">
    <location>
        <begin position="548"/>
        <end position="591"/>
    </location>
</feature>
<evidence type="ECO:0000256" key="1">
    <source>
        <dbReference type="ARBA" id="ARBA00010088"/>
    </source>
</evidence>
<evidence type="ECO:0000256" key="3">
    <source>
        <dbReference type="SAM" id="MobiDB-lite"/>
    </source>
</evidence>
<name>A0A1W6ZIF9_9BORD</name>
<dbReference type="InterPro" id="IPR051601">
    <property type="entry name" value="Serine_prot/Carboxylest_S33"/>
</dbReference>
<dbReference type="OrthoDB" id="5519806at2"/>
<keyword evidence="2" id="KW-0378">Hydrolase</keyword>
<sequence length="591" mass="62786">MSMTHRRQWTLAAGALALALLAACGDDHDRSSAGDDAGEPADPLAAYRSQHVEWTGCDTSDYRIADATAALGADALRCTTIRVPADYADPAGGDLQVGVMKAMGTDRARHLGAILFNPGGPGGDGYAIGASIARLASRADAANPVSARFKEMAARYDMVGFSPRGVGRSTQFECLPVPAGPARDPLHDPLDDAAIALVHQSARVFAEGCLAAPHARVIHTDATARDMDLIRELLGQERLNYVGYSYGTQLGAWYAALFPGRVGKMLLDGALDMNLPRPLFDDAAAPATQHVVDRIIAPWAAAQADTVDVGADVAEVQAIYPDAPLWAREALSAALYADLGHPGYADGVVNVLAALRGITAIARAHPGLSDDGWPALIEARVFATDPQRNQAIAQLAGSAVQRKVQETRQEIEVIGSEDSAYWAIKCNTSAMPGLQYWTDGLRADASRYPVMGPDRTYQPCEFWGGPVATMPPLTLPGPVMMLHSEFDPLTPLDGALSTFKSLPGASLVLIKGDYQHGLFPYGEDCVDGPMIDYFLGDRAPAPRYAECAGRPRFPSDAAGPQLRSRQATPTESTETGDPARRLPPGWIAGPR</sequence>
<dbReference type="PROSITE" id="PS51257">
    <property type="entry name" value="PROKAR_LIPOPROTEIN"/>
    <property type="match status" value="1"/>
</dbReference>
<comment type="similarity">
    <text evidence="1">Belongs to the peptidase S33 family.</text>
</comment>
<accession>A0A1W6ZIF9</accession>
<reference evidence="6 7" key="1">
    <citation type="submission" date="2017-05" db="EMBL/GenBank/DDBJ databases">
        <title>Complete and WGS of Bordetella genogroups.</title>
        <authorList>
            <person name="Spilker T."/>
            <person name="LiPuma J."/>
        </authorList>
    </citation>
    <scope>NUCLEOTIDE SEQUENCE [LARGE SCALE GENOMIC DNA]</scope>
    <source>
        <strain evidence="6 7">AU7206</strain>
    </source>
</reference>
<evidence type="ECO:0000313" key="7">
    <source>
        <dbReference type="Proteomes" id="UP000194161"/>
    </source>
</evidence>
<evidence type="ECO:0000313" key="6">
    <source>
        <dbReference type="EMBL" id="ARP97092.1"/>
    </source>
</evidence>
<protein>
    <recommendedName>
        <fullName evidence="5">AB hydrolase-1 domain-containing protein</fullName>
    </recommendedName>
</protein>
<dbReference type="SUPFAM" id="SSF53474">
    <property type="entry name" value="alpha/beta-Hydrolases"/>
    <property type="match status" value="1"/>
</dbReference>
<dbReference type="AlphaFoldDB" id="A0A1W6ZIF9"/>
<keyword evidence="4" id="KW-0732">Signal</keyword>
<dbReference type="EMBL" id="CP021111">
    <property type="protein sequence ID" value="ARP97092.1"/>
    <property type="molecule type" value="Genomic_DNA"/>
</dbReference>
<feature type="compositionally biased region" description="Polar residues" evidence="3">
    <location>
        <begin position="563"/>
        <end position="575"/>
    </location>
</feature>
<dbReference type="PANTHER" id="PTHR43248">
    <property type="entry name" value="2-SUCCINYL-6-HYDROXY-2,4-CYCLOHEXADIENE-1-CARBOXYLATE SYNTHASE"/>
    <property type="match status" value="1"/>
</dbReference>
<gene>
    <name evidence="6" type="ORF">CAL15_23580</name>
</gene>
<dbReference type="GO" id="GO:0016787">
    <property type="term" value="F:hydrolase activity"/>
    <property type="evidence" value="ECO:0007669"/>
    <property type="project" value="UniProtKB-KW"/>
</dbReference>
<feature type="signal peptide" evidence="4">
    <location>
        <begin position="1"/>
        <end position="22"/>
    </location>
</feature>
<keyword evidence="7" id="KW-1185">Reference proteome</keyword>
<dbReference type="Gene3D" id="3.40.50.1820">
    <property type="entry name" value="alpha/beta hydrolase"/>
    <property type="match status" value="1"/>
</dbReference>
<dbReference type="InterPro" id="IPR000073">
    <property type="entry name" value="AB_hydrolase_1"/>
</dbReference>
<feature type="chain" id="PRO_5012461804" description="AB hydrolase-1 domain-containing protein" evidence="4">
    <location>
        <begin position="23"/>
        <end position="591"/>
    </location>
</feature>
<dbReference type="KEGG" id="bgm:CAL15_23580"/>